<proteinExistence type="predicted"/>
<dbReference type="RefSeq" id="WP_345275502.1">
    <property type="nucleotide sequence ID" value="NZ_BAABJW010000001.1"/>
</dbReference>
<keyword evidence="2" id="KW-1185">Reference proteome</keyword>
<evidence type="ECO:0000313" key="2">
    <source>
        <dbReference type="Proteomes" id="UP001501433"/>
    </source>
</evidence>
<dbReference type="EMBL" id="BAABJW010000001">
    <property type="protein sequence ID" value="GAA4803093.1"/>
    <property type="molecule type" value="Genomic_DNA"/>
</dbReference>
<dbReference type="Pfam" id="PF07606">
    <property type="entry name" value="DUF1569"/>
    <property type="match status" value="1"/>
</dbReference>
<sequence length="150" mass="17605">MNNIFDLKETNKLIERIDKLDAYAKPQWGKMSVDQMLAHCNVTYEMIYDNKHPKPNAFKKWMLKAIVKPYVVSEKPYKKSSRTAPEFVISGSKNFVEEKAKLIDYLNKTQNLGEAYFENKPSHSFGKLTAKEWNNLFYKHLDHHLCQFGV</sequence>
<dbReference type="Gene3D" id="1.20.120.450">
    <property type="entry name" value="dinb family like domain"/>
    <property type="match status" value="1"/>
</dbReference>
<dbReference type="InterPro" id="IPR011463">
    <property type="entry name" value="DUF1569"/>
</dbReference>
<reference evidence="2" key="1">
    <citation type="journal article" date="2019" name="Int. J. Syst. Evol. Microbiol.">
        <title>The Global Catalogue of Microorganisms (GCM) 10K type strain sequencing project: providing services to taxonomists for standard genome sequencing and annotation.</title>
        <authorList>
            <consortium name="The Broad Institute Genomics Platform"/>
            <consortium name="The Broad Institute Genome Sequencing Center for Infectious Disease"/>
            <person name="Wu L."/>
            <person name="Ma J."/>
        </authorList>
    </citation>
    <scope>NUCLEOTIDE SEQUENCE [LARGE SCALE GENOMIC DNA]</scope>
    <source>
        <strain evidence="2">JCM 18325</strain>
    </source>
</reference>
<dbReference type="InterPro" id="IPR034660">
    <property type="entry name" value="DinB/YfiT-like"/>
</dbReference>
<dbReference type="SUPFAM" id="SSF109854">
    <property type="entry name" value="DinB/YfiT-like putative metalloenzymes"/>
    <property type="match status" value="1"/>
</dbReference>
<name>A0ABP9C553_9FLAO</name>
<protein>
    <recommendedName>
        <fullName evidence="3">DUF1569 domain-containing protein</fullName>
    </recommendedName>
</protein>
<comment type="caution">
    <text evidence="1">The sequence shown here is derived from an EMBL/GenBank/DDBJ whole genome shotgun (WGS) entry which is preliminary data.</text>
</comment>
<organism evidence="1 2">
    <name type="scientific">Litoribaculum gwangyangense</name>
    <dbReference type="NCBI Taxonomy" id="1130722"/>
    <lineage>
        <taxon>Bacteria</taxon>
        <taxon>Pseudomonadati</taxon>
        <taxon>Bacteroidota</taxon>
        <taxon>Flavobacteriia</taxon>
        <taxon>Flavobacteriales</taxon>
        <taxon>Flavobacteriaceae</taxon>
        <taxon>Litoribaculum</taxon>
    </lineage>
</organism>
<dbReference type="Proteomes" id="UP001501433">
    <property type="component" value="Unassembled WGS sequence"/>
</dbReference>
<gene>
    <name evidence="1" type="ORF">GCM10023330_06560</name>
</gene>
<evidence type="ECO:0008006" key="3">
    <source>
        <dbReference type="Google" id="ProtNLM"/>
    </source>
</evidence>
<evidence type="ECO:0000313" key="1">
    <source>
        <dbReference type="EMBL" id="GAA4803093.1"/>
    </source>
</evidence>
<accession>A0ABP9C553</accession>